<dbReference type="Pfam" id="PF07947">
    <property type="entry name" value="YhhN"/>
    <property type="match status" value="1"/>
</dbReference>
<feature type="transmembrane region" description="Helical" evidence="6">
    <location>
        <begin position="58"/>
        <end position="76"/>
    </location>
</feature>
<evidence type="ECO:0000256" key="5">
    <source>
        <dbReference type="ARBA" id="ARBA00023136"/>
    </source>
</evidence>
<gene>
    <name evidence="7" type="ORF">EPD60_09095</name>
</gene>
<accession>A0A4V2NVN4</accession>
<organism evidence="7 8">
    <name type="scientific">Flaviaesturariibacter flavus</name>
    <dbReference type="NCBI Taxonomy" id="2502780"/>
    <lineage>
        <taxon>Bacteria</taxon>
        <taxon>Pseudomonadati</taxon>
        <taxon>Bacteroidota</taxon>
        <taxon>Chitinophagia</taxon>
        <taxon>Chitinophagales</taxon>
        <taxon>Chitinophagaceae</taxon>
        <taxon>Flaviaestuariibacter</taxon>
    </lineage>
</organism>
<keyword evidence="4 6" id="KW-1133">Transmembrane helix</keyword>
<dbReference type="OrthoDB" id="5651790at2"/>
<evidence type="ECO:0000256" key="6">
    <source>
        <dbReference type="SAM" id="Phobius"/>
    </source>
</evidence>
<comment type="subcellular location">
    <subcellularLocation>
        <location evidence="1">Membrane</location>
        <topology evidence="1">Multi-pass membrane protein</topology>
    </subcellularLocation>
</comment>
<evidence type="ECO:0000256" key="3">
    <source>
        <dbReference type="ARBA" id="ARBA00022692"/>
    </source>
</evidence>
<feature type="transmembrane region" description="Helical" evidence="6">
    <location>
        <begin position="112"/>
        <end position="132"/>
    </location>
</feature>
<evidence type="ECO:0000256" key="1">
    <source>
        <dbReference type="ARBA" id="ARBA00004141"/>
    </source>
</evidence>
<keyword evidence="5 6" id="KW-0472">Membrane</keyword>
<evidence type="ECO:0000256" key="2">
    <source>
        <dbReference type="ARBA" id="ARBA00007375"/>
    </source>
</evidence>
<feature type="transmembrane region" description="Helical" evidence="6">
    <location>
        <begin position="197"/>
        <end position="217"/>
    </location>
</feature>
<feature type="transmembrane region" description="Helical" evidence="6">
    <location>
        <begin position="7"/>
        <end position="24"/>
    </location>
</feature>
<feature type="transmembrane region" description="Helical" evidence="6">
    <location>
        <begin position="138"/>
        <end position="157"/>
    </location>
</feature>
<protein>
    <submittedName>
        <fullName evidence="7">Lysoplasmalogenase</fullName>
    </submittedName>
</protein>
<dbReference type="PANTHER" id="PTHR31885">
    <property type="entry name" value="GH04784P"/>
    <property type="match status" value="1"/>
</dbReference>
<feature type="transmembrane region" description="Helical" evidence="6">
    <location>
        <begin position="169"/>
        <end position="191"/>
    </location>
</feature>
<feature type="transmembrane region" description="Helical" evidence="6">
    <location>
        <begin position="82"/>
        <end position="100"/>
    </location>
</feature>
<dbReference type="Proteomes" id="UP000295334">
    <property type="component" value="Unassembled WGS sequence"/>
</dbReference>
<proteinExistence type="inferred from homology"/>
<dbReference type="EMBL" id="SJZI01000042">
    <property type="protein sequence ID" value="TCJ14152.1"/>
    <property type="molecule type" value="Genomic_DNA"/>
</dbReference>
<comment type="similarity">
    <text evidence="2">Belongs to the TMEM86 family.</text>
</comment>
<dbReference type="GO" id="GO:0016020">
    <property type="term" value="C:membrane"/>
    <property type="evidence" value="ECO:0007669"/>
    <property type="project" value="UniProtKB-SubCell"/>
</dbReference>
<evidence type="ECO:0000313" key="7">
    <source>
        <dbReference type="EMBL" id="TCJ14152.1"/>
    </source>
</evidence>
<keyword evidence="8" id="KW-1185">Reference proteome</keyword>
<sequence>MKKTYWILFYLIALVTDGVFIYMQDESLRVFSKTALMLTLLLMVKYTTPKGSSRIKSLLFTALAASLLGDVLLLFEVRSPDFFLGGIGAFLVAQLAYALAFNHLRVLKGIAFRLVALVPVVAYYVCLIALLWEHLGALRVPVLVYGAVISMMLAMALQLARLKNRRSALLIFGGALLFVVSDSTLALNRFYEPFRGAGLVVMGTYGFAQLLLTLGLLNHAAPPPVKRKSEEAMRMELLN</sequence>
<keyword evidence="3 6" id="KW-0812">Transmembrane</keyword>
<dbReference type="PANTHER" id="PTHR31885:SF6">
    <property type="entry name" value="GH04784P"/>
    <property type="match status" value="1"/>
</dbReference>
<comment type="caution">
    <text evidence="7">The sequence shown here is derived from an EMBL/GenBank/DDBJ whole genome shotgun (WGS) entry which is preliminary data.</text>
</comment>
<evidence type="ECO:0000256" key="4">
    <source>
        <dbReference type="ARBA" id="ARBA00022989"/>
    </source>
</evidence>
<dbReference type="InterPro" id="IPR012506">
    <property type="entry name" value="TMEM86B-like"/>
</dbReference>
<dbReference type="RefSeq" id="WP_131448995.1">
    <property type="nucleotide sequence ID" value="NZ_SJZI01000042.1"/>
</dbReference>
<name>A0A4V2NVN4_9BACT</name>
<evidence type="ECO:0000313" key="8">
    <source>
        <dbReference type="Proteomes" id="UP000295334"/>
    </source>
</evidence>
<dbReference type="GO" id="GO:0016787">
    <property type="term" value="F:hydrolase activity"/>
    <property type="evidence" value="ECO:0007669"/>
    <property type="project" value="TreeGrafter"/>
</dbReference>
<reference evidence="7 8" key="1">
    <citation type="submission" date="2019-03" db="EMBL/GenBank/DDBJ databases">
        <authorList>
            <person name="Kim M.K.M."/>
        </authorList>
    </citation>
    <scope>NUCLEOTIDE SEQUENCE [LARGE SCALE GENOMIC DNA]</scope>
    <source>
        <strain evidence="7 8">17J68-12</strain>
    </source>
</reference>
<dbReference type="AlphaFoldDB" id="A0A4V2NVN4"/>